<dbReference type="Pfam" id="PF04386">
    <property type="entry name" value="SspB"/>
    <property type="match status" value="1"/>
</dbReference>
<dbReference type="EMBL" id="CP133270">
    <property type="protein sequence ID" value="WVX66684.1"/>
    <property type="molecule type" value="Genomic_DNA"/>
</dbReference>
<dbReference type="InterPro" id="IPR007481">
    <property type="entry name" value="SspB"/>
</dbReference>
<protein>
    <submittedName>
        <fullName evidence="1">Stringent starvation protein B</fullName>
    </submittedName>
</protein>
<name>A0ABZ2C2K1_9PROT</name>
<dbReference type="SUPFAM" id="SSF101738">
    <property type="entry name" value="SspB-like"/>
    <property type="match status" value="1"/>
</dbReference>
<proteinExistence type="predicted"/>
<organism evidence="1 2">
    <name type="scientific">Candidatus Bealeia paramacronuclearis</name>
    <dbReference type="NCBI Taxonomy" id="1921001"/>
    <lineage>
        <taxon>Bacteria</taxon>
        <taxon>Pseudomonadati</taxon>
        <taxon>Pseudomonadota</taxon>
        <taxon>Alphaproteobacteria</taxon>
        <taxon>Holosporales</taxon>
        <taxon>Holosporaceae</taxon>
        <taxon>Candidatus Bealeia</taxon>
    </lineage>
</organism>
<reference evidence="1 2" key="1">
    <citation type="journal article" date="2024" name="Environ. Microbiol.">
        <title>Novel evolutionary insights on the interactions of the Holosporales (Alphaproteobacteria) with eukaryotic hosts from comparative genomics.</title>
        <authorList>
            <person name="Giovannini M."/>
            <person name="Petroni G."/>
            <person name="Castelli M."/>
        </authorList>
    </citation>
    <scope>NUCLEOTIDE SEQUENCE [LARGE SCALE GENOMIC DNA]</scope>
    <source>
        <strain evidence="1 2">US_Bl 15I1</strain>
    </source>
</reference>
<dbReference type="RefSeq" id="WP_331255962.1">
    <property type="nucleotide sequence ID" value="NZ_CP133270.1"/>
</dbReference>
<keyword evidence="2" id="KW-1185">Reference proteome</keyword>
<evidence type="ECO:0000313" key="2">
    <source>
        <dbReference type="Proteomes" id="UP001330434"/>
    </source>
</evidence>
<sequence length="151" mass="17438">MFDYEEMVQDGLRGVVREALAYAAENGLPGAHHFYISFRTDYPGVEIPDFLRERHPEEVTIVIQHQFWDLEVDERGFSILLSFSEAHEKVYVPFYALLSFMDPSAKFGLQFNPPPYDEVFLEIDESIVEPTSEDAGPKDNVVTLDTFRKKK</sequence>
<gene>
    <name evidence="1" type="ORF">Bealeia1_00868</name>
</gene>
<dbReference type="Gene3D" id="2.30.30.220">
    <property type="entry name" value="SspB-like"/>
    <property type="match status" value="1"/>
</dbReference>
<accession>A0ABZ2C2K1</accession>
<dbReference type="Proteomes" id="UP001330434">
    <property type="component" value="Chromosome"/>
</dbReference>
<dbReference type="InterPro" id="IPR036760">
    <property type="entry name" value="SspB-like_sf"/>
</dbReference>
<evidence type="ECO:0000313" key="1">
    <source>
        <dbReference type="EMBL" id="WVX66684.1"/>
    </source>
</evidence>